<evidence type="ECO:0000256" key="9">
    <source>
        <dbReference type="ARBA" id="ARBA00022908"/>
    </source>
</evidence>
<dbReference type="GO" id="GO:0015074">
    <property type="term" value="P:DNA integration"/>
    <property type="evidence" value="ECO:0007669"/>
    <property type="project" value="UniProtKB-KW"/>
</dbReference>
<dbReference type="PROSITE" id="PS50994">
    <property type="entry name" value="INTEGRASE"/>
    <property type="match status" value="1"/>
</dbReference>
<evidence type="ECO:0000256" key="13">
    <source>
        <dbReference type="ARBA" id="ARBA00048173"/>
    </source>
</evidence>
<dbReference type="PANTHER" id="PTHR42648:SF11">
    <property type="entry name" value="TRANSPOSON TY4-P GAG-POL POLYPROTEIN"/>
    <property type="match status" value="1"/>
</dbReference>
<dbReference type="Proteomes" id="UP000235392">
    <property type="component" value="Unassembled WGS sequence"/>
</dbReference>
<dbReference type="Pfam" id="PF00665">
    <property type="entry name" value="rve"/>
    <property type="match status" value="1"/>
</dbReference>
<evidence type="ECO:0000313" key="17">
    <source>
        <dbReference type="EMBL" id="PLW26426.1"/>
    </source>
</evidence>
<keyword evidence="5" id="KW-0255">Endonuclease</keyword>
<proteinExistence type="predicted"/>
<evidence type="ECO:0000256" key="8">
    <source>
        <dbReference type="ARBA" id="ARBA00022884"/>
    </source>
</evidence>
<dbReference type="GO" id="GO:0046872">
    <property type="term" value="F:metal ion binding"/>
    <property type="evidence" value="ECO:0007669"/>
    <property type="project" value="UniProtKB-KW"/>
</dbReference>
<dbReference type="GO" id="GO:0003887">
    <property type="term" value="F:DNA-directed DNA polymerase activity"/>
    <property type="evidence" value="ECO:0007669"/>
    <property type="project" value="UniProtKB-KW"/>
</dbReference>
<evidence type="ECO:0000313" key="18">
    <source>
        <dbReference type="Proteomes" id="UP000235392"/>
    </source>
</evidence>
<dbReference type="PANTHER" id="PTHR42648">
    <property type="entry name" value="TRANSPOSASE, PUTATIVE-RELATED"/>
    <property type="match status" value="1"/>
</dbReference>
<evidence type="ECO:0000256" key="2">
    <source>
        <dbReference type="ARBA" id="ARBA00022695"/>
    </source>
</evidence>
<dbReference type="GO" id="GO:0003964">
    <property type="term" value="F:RNA-directed DNA polymerase activity"/>
    <property type="evidence" value="ECO:0007669"/>
    <property type="project" value="UniProtKB-KW"/>
</dbReference>
<feature type="domain" description="Integrase catalytic" evidence="16">
    <location>
        <begin position="384"/>
        <end position="562"/>
    </location>
</feature>
<dbReference type="InterPro" id="IPR039537">
    <property type="entry name" value="Retrotran_Ty1/copia-like"/>
</dbReference>
<dbReference type="AlphaFoldDB" id="A0A2N5TLN7"/>
<evidence type="ECO:0000256" key="1">
    <source>
        <dbReference type="ARBA" id="ARBA00022578"/>
    </source>
</evidence>
<evidence type="ECO:0000256" key="3">
    <source>
        <dbReference type="ARBA" id="ARBA00022722"/>
    </source>
</evidence>
<keyword evidence="9" id="KW-0229">DNA integration</keyword>
<keyword evidence="7" id="KW-0460">Magnesium</keyword>
<keyword evidence="3" id="KW-0540">Nuclease</keyword>
<dbReference type="InterPro" id="IPR001584">
    <property type="entry name" value="Integrase_cat-core"/>
</dbReference>
<evidence type="ECO:0000256" key="5">
    <source>
        <dbReference type="ARBA" id="ARBA00022759"/>
    </source>
</evidence>
<dbReference type="SUPFAM" id="SSF53098">
    <property type="entry name" value="Ribonuclease H-like"/>
    <property type="match status" value="1"/>
</dbReference>
<accession>A0A2N5TLN7</accession>
<evidence type="ECO:0000256" key="7">
    <source>
        <dbReference type="ARBA" id="ARBA00022842"/>
    </source>
</evidence>
<dbReference type="EMBL" id="PGCI01000464">
    <property type="protein sequence ID" value="PLW26426.1"/>
    <property type="molecule type" value="Genomic_DNA"/>
</dbReference>
<dbReference type="GO" id="GO:0016787">
    <property type="term" value="F:hydrolase activity"/>
    <property type="evidence" value="ECO:0007669"/>
    <property type="project" value="UniProtKB-KW"/>
</dbReference>
<keyword evidence="11" id="KW-0239">DNA-directed DNA polymerase</keyword>
<sequence>MASTTGTIITKDDLKILPTLIGSSNYPIWANRMQAFFTHKKLWDTVIRNPGANPNARTRELLSETANILVQKIGDRIYNGIVTPKRMLNGHKIWMKIKRVYGTSTAHKITRALTCWQNLCFDGNLNTFVEQVESCLEQFDTISHIQGEGAICGAIIAKISVKQGGLTDSLIMNNQLMGSSELLIEKLKDLANHDEFTHKNNHSEQSITAPRNHARTRPITCKNGVHNPNVAHPESKCWALHPDQRPVKRLNNRHANNTSGASSNLTTRISDPPSEYDKPAFANYTIAQSFSTQMGTAAVIQDSGKVVLLEGALYVPDLTRNLISLGKLIRDSVLIEKVGGSHVVNIDDGIRFTCSMINGALEVNSHIGPISASYTAISLATHSAPTTPFRTWHSQLGHASFARIKAAVPNEKLETTGHWKRYFLTLVDQHTGYISVTLLKQKSEAMDAFLAFKIFFEKQTGHFIQKLITDGGGEFVNKSLNNALESFGIQHNISPPYTPQHNGVAERANKTIINMARCMLSQSNLAKEWWGEAFRTAMAVTNCLPSVCRGKVSPIQLMFGKRPNYGVF</sequence>
<dbReference type="InterPro" id="IPR036397">
    <property type="entry name" value="RNaseH_sf"/>
</dbReference>
<dbReference type="InterPro" id="IPR012337">
    <property type="entry name" value="RNaseH-like_sf"/>
</dbReference>
<gene>
    <name evidence="17" type="ORF">PCASD_25224</name>
</gene>
<name>A0A2N5TLN7_9BASI</name>
<keyword evidence="2" id="KW-0548">Nucleotidyltransferase</keyword>
<evidence type="ECO:0000256" key="10">
    <source>
        <dbReference type="ARBA" id="ARBA00022918"/>
    </source>
</evidence>
<keyword evidence="11" id="KW-0808">Transferase</keyword>
<comment type="caution">
    <text evidence="17">The sequence shown here is derived from an EMBL/GenBank/DDBJ whole genome shotgun (WGS) entry which is preliminary data.</text>
</comment>
<evidence type="ECO:0000256" key="6">
    <source>
        <dbReference type="ARBA" id="ARBA00022801"/>
    </source>
</evidence>
<dbReference type="GO" id="GO:0005634">
    <property type="term" value="C:nucleus"/>
    <property type="evidence" value="ECO:0007669"/>
    <property type="project" value="UniProtKB-ARBA"/>
</dbReference>
<evidence type="ECO:0000259" key="16">
    <source>
        <dbReference type="PROSITE" id="PS50994"/>
    </source>
</evidence>
<evidence type="ECO:0000256" key="4">
    <source>
        <dbReference type="ARBA" id="ARBA00022723"/>
    </source>
</evidence>
<organism evidence="17 18">
    <name type="scientific">Puccinia coronata f. sp. avenae</name>
    <dbReference type="NCBI Taxonomy" id="200324"/>
    <lineage>
        <taxon>Eukaryota</taxon>
        <taxon>Fungi</taxon>
        <taxon>Dikarya</taxon>
        <taxon>Basidiomycota</taxon>
        <taxon>Pucciniomycotina</taxon>
        <taxon>Pucciniomycetes</taxon>
        <taxon>Pucciniales</taxon>
        <taxon>Pucciniaceae</taxon>
        <taxon>Puccinia</taxon>
    </lineage>
</organism>
<protein>
    <recommendedName>
        <fullName evidence="16">Integrase catalytic domain-containing protein</fullName>
    </recommendedName>
</protein>
<keyword evidence="10" id="KW-0695">RNA-directed DNA polymerase</keyword>
<dbReference type="GO" id="GO:0004519">
    <property type="term" value="F:endonuclease activity"/>
    <property type="evidence" value="ECO:0007669"/>
    <property type="project" value="UniProtKB-KW"/>
</dbReference>
<comment type="catalytic activity">
    <reaction evidence="14">
        <text>DNA(n) + a 2'-deoxyribonucleoside 5'-triphosphate = DNA(n+1) + diphosphate</text>
        <dbReference type="Rhea" id="RHEA:22508"/>
        <dbReference type="Rhea" id="RHEA-COMP:17339"/>
        <dbReference type="Rhea" id="RHEA-COMP:17340"/>
        <dbReference type="ChEBI" id="CHEBI:33019"/>
        <dbReference type="ChEBI" id="CHEBI:61560"/>
        <dbReference type="ChEBI" id="CHEBI:173112"/>
        <dbReference type="EC" id="2.7.7.7"/>
    </reaction>
</comment>
<comment type="catalytic activity">
    <reaction evidence="13">
        <text>DNA(n) + a 2'-deoxyribonucleoside 5'-triphosphate = DNA(n+1) + diphosphate</text>
        <dbReference type="Rhea" id="RHEA:22508"/>
        <dbReference type="Rhea" id="RHEA-COMP:17339"/>
        <dbReference type="Rhea" id="RHEA-COMP:17340"/>
        <dbReference type="ChEBI" id="CHEBI:33019"/>
        <dbReference type="ChEBI" id="CHEBI:61560"/>
        <dbReference type="ChEBI" id="CHEBI:173112"/>
        <dbReference type="EC" id="2.7.7.49"/>
    </reaction>
</comment>
<dbReference type="GO" id="GO:0003723">
    <property type="term" value="F:RNA binding"/>
    <property type="evidence" value="ECO:0007669"/>
    <property type="project" value="UniProtKB-KW"/>
</dbReference>
<keyword evidence="1" id="KW-0815">Transposition</keyword>
<keyword evidence="6" id="KW-0378">Hydrolase</keyword>
<feature type="compositionally biased region" description="Polar residues" evidence="15">
    <location>
        <begin position="253"/>
        <end position="269"/>
    </location>
</feature>
<keyword evidence="12" id="KW-0233">DNA recombination</keyword>
<feature type="region of interest" description="Disordered" evidence="15">
    <location>
        <begin position="252"/>
        <end position="272"/>
    </location>
</feature>
<evidence type="ECO:0000256" key="11">
    <source>
        <dbReference type="ARBA" id="ARBA00022932"/>
    </source>
</evidence>
<reference evidence="17 18" key="1">
    <citation type="submission" date="2017-11" db="EMBL/GenBank/DDBJ databases">
        <title>De novo assembly and phasing of dikaryotic genomes from two isolates of Puccinia coronata f. sp. avenae, the causal agent of oat crown rust.</title>
        <authorList>
            <person name="Miller M.E."/>
            <person name="Zhang Y."/>
            <person name="Omidvar V."/>
            <person name="Sperschneider J."/>
            <person name="Schwessinger B."/>
            <person name="Raley C."/>
            <person name="Palmer J.M."/>
            <person name="Garnica D."/>
            <person name="Upadhyaya N."/>
            <person name="Rathjen J."/>
            <person name="Taylor J.M."/>
            <person name="Park R.F."/>
            <person name="Dodds P.N."/>
            <person name="Hirsch C.D."/>
            <person name="Kianian S.F."/>
            <person name="Figueroa M."/>
        </authorList>
    </citation>
    <scope>NUCLEOTIDE SEQUENCE [LARGE SCALE GENOMIC DNA]</scope>
    <source>
        <strain evidence="17">12SD80</strain>
    </source>
</reference>
<evidence type="ECO:0000256" key="15">
    <source>
        <dbReference type="SAM" id="MobiDB-lite"/>
    </source>
</evidence>
<evidence type="ECO:0000256" key="14">
    <source>
        <dbReference type="ARBA" id="ARBA00049244"/>
    </source>
</evidence>
<evidence type="ECO:0000256" key="12">
    <source>
        <dbReference type="ARBA" id="ARBA00023172"/>
    </source>
</evidence>
<keyword evidence="4" id="KW-0479">Metal-binding</keyword>
<keyword evidence="8" id="KW-0694">RNA-binding</keyword>
<dbReference type="Gene3D" id="3.30.420.10">
    <property type="entry name" value="Ribonuclease H-like superfamily/Ribonuclease H"/>
    <property type="match status" value="1"/>
</dbReference>
<dbReference type="GO" id="GO:0006310">
    <property type="term" value="P:DNA recombination"/>
    <property type="evidence" value="ECO:0007669"/>
    <property type="project" value="UniProtKB-KW"/>
</dbReference>
<dbReference type="GO" id="GO:0032196">
    <property type="term" value="P:transposition"/>
    <property type="evidence" value="ECO:0007669"/>
    <property type="project" value="UniProtKB-KW"/>
</dbReference>